<feature type="compositionally biased region" description="Low complexity" evidence="3">
    <location>
        <begin position="720"/>
        <end position="736"/>
    </location>
</feature>
<dbReference type="SMART" id="SM00364">
    <property type="entry name" value="LRR_BAC"/>
    <property type="match status" value="5"/>
</dbReference>
<keyword evidence="5" id="KW-1185">Reference proteome</keyword>
<dbReference type="InterPro" id="IPR052574">
    <property type="entry name" value="CDIRP"/>
</dbReference>
<reference evidence="4 5" key="1">
    <citation type="submission" date="2020-01" db="EMBL/GenBank/DDBJ databases">
        <title>Aspergillus terreus IFO 6365 whole genome shotgun sequence.</title>
        <authorList>
            <person name="Kanamasa S."/>
            <person name="Takahashi H."/>
        </authorList>
    </citation>
    <scope>NUCLEOTIDE SEQUENCE [LARGE SCALE GENOMIC DNA]</scope>
    <source>
        <strain evidence="4 5">IFO 6365</strain>
    </source>
</reference>
<feature type="region of interest" description="Disordered" evidence="3">
    <location>
        <begin position="993"/>
        <end position="1094"/>
    </location>
</feature>
<dbReference type="GO" id="GO:0061499">
    <property type="term" value="C:outer plaque of mitotic spindle pole body"/>
    <property type="evidence" value="ECO:0007669"/>
    <property type="project" value="TreeGrafter"/>
</dbReference>
<evidence type="ECO:0000313" key="4">
    <source>
        <dbReference type="EMBL" id="GFF13469.1"/>
    </source>
</evidence>
<feature type="compositionally biased region" description="Basic and acidic residues" evidence="3">
    <location>
        <begin position="148"/>
        <end position="159"/>
    </location>
</feature>
<dbReference type="GO" id="GO:0031028">
    <property type="term" value="P:septation initiation signaling"/>
    <property type="evidence" value="ECO:0007669"/>
    <property type="project" value="TreeGrafter"/>
</dbReference>
<feature type="compositionally biased region" description="Basic and acidic residues" evidence="3">
    <location>
        <begin position="1017"/>
        <end position="1029"/>
    </location>
</feature>
<feature type="compositionally biased region" description="Basic residues" evidence="3">
    <location>
        <begin position="591"/>
        <end position="602"/>
    </location>
</feature>
<feature type="region of interest" description="Disordered" evidence="3">
    <location>
        <begin position="1114"/>
        <end position="1196"/>
    </location>
</feature>
<feature type="compositionally biased region" description="Basic and acidic residues" evidence="3">
    <location>
        <begin position="271"/>
        <end position="287"/>
    </location>
</feature>
<proteinExistence type="predicted"/>
<feature type="compositionally biased region" description="Basic and acidic residues" evidence="3">
    <location>
        <begin position="523"/>
        <end position="543"/>
    </location>
</feature>
<dbReference type="Pfam" id="PF13855">
    <property type="entry name" value="LRR_8"/>
    <property type="match status" value="1"/>
</dbReference>
<dbReference type="SUPFAM" id="SSF52058">
    <property type="entry name" value="L domain-like"/>
    <property type="match status" value="1"/>
</dbReference>
<dbReference type="PRINTS" id="PR00019">
    <property type="entry name" value="LEURICHRPT"/>
</dbReference>
<comment type="caution">
    <text evidence="4">The sequence shown here is derived from an EMBL/GenBank/DDBJ whole genome shotgun (WGS) entry which is preliminary data.</text>
</comment>
<feature type="region of interest" description="Disordered" evidence="3">
    <location>
        <begin position="415"/>
        <end position="490"/>
    </location>
</feature>
<feature type="compositionally biased region" description="Basic and acidic residues" evidence="3">
    <location>
        <begin position="826"/>
        <end position="845"/>
    </location>
</feature>
<sequence length="1791" mass="198900">MGNQPWLDSLSDDWVSQPGTPTSPVPSRSKSSHSRRSSLQQNSPSRIPVPARRSVEPSPSSPFDKKKVPRPCHFVKREPPTPKTPRTPKTPSKLRSPVPDKSSKKKPTPPSARRKQPAMDTRSPLRSVSNVSSQPGEQSTVQVRPKKNRDNEGTPEWRKRLVQGEIPPGEQRDLFAPIGLESVFKPPTPGSAEQQNNAIPKLKQTEDLWAFDDTIQSKSETRPTYDNDHPDDNDSFLSQQNPHTTKHPHHNNESPAASPPESPTGTLAIKKGAERSQRRNVDDRDLSQDDSQMRTASGLEDLRNEGITPITFSRTNTVDGNATSEVIKSALKQVTSKLEKLSLPEWERPDSRASDSILLNQPTGYAVDTLADDDLFDVTSHSLPQDLSTGTLDYPQNLSREQYLSEASLRRRRLHPPSFPSQRLSPFLPPNSRIRSSPPFYNRANPTTDRPSFPRPSPAHARPSTAGQAEEIKRKAMPSSGSPLKLFGNHDTFTNNRLMRRMSQFEETFGGVSEDDEPVSPSEEARRKGESRGHLSAKHDRHDRPRSRNTANPRLTRFGDGQLDNFDFSDTSPYEPKLLNHDAQDSAVRPSSRRRRYLRRTSHRDFSAESALSKSASYSRSQSTFQSSTRLRPSAGMASQSLGTGHSSNSPAKESTPKRRRTALPSASSQEGAFGTAEPYGPQSDHLSLLQKSLMQQGLKYDDRDLLLPPESTQRPRTPTPSQIRSSTRQRSSPTRHLPPREPHGDGEDSLPDANVPKVRVTGVNEEIRKGSITTQDFLNEATKIMDIIRSKGRNTGGLPNVEETESEADAKSESEDYEDESTQEEFSRPPSRDGVDMRKLRELKEPNPRVLSHLRKFQEQDDLELSVNLPAEGILADHRKRKLGTQSFDDDNDFLNTHISSKSFSTRSIPTGSSHSSHAKGVLPSGLVSHLIPEQVNGFTYDRYKKQWVREKPRQSPEKPKGDDSEDDPFQDIPDLSVDELQEMMRIQASLSGEGTSDAGFSDDAAPSSPINTGPDQERRRQQTKDGDQSGIFSSLQSKVTRFTSSFPNSGTGATSIHSTGGRSRDASSEVSHEIHLQEGRVSKPPSIQKERNKQARVVTISFSSPLVSQVAYSDNESPAKLHKIGNGQDTETDEGANGTESGPSLNNTSEQPFLKRSMSRIDETSEEAAENLSLVRRNPENTWSTPGKEGPDGSLAFLRNAQDTSYNSFHLSPLPDFTVDQIDQPLQLEVSYVAQRTHPSSLRQVHGTFALATEELVKHITEAEPFEPYWEHVRRLVLRRKGLITLHKLSDFCPRLEYLDVSFNEIGQLSGAPSTLRTLKIQENFLSNLTSWGHLVNLQYLNVSGNELESLDGFSGLIHLRELNARNNKIRDADGVFGLDGLLSLKLGNNNLTAVDFEGAELTRLQELDLSHNQLMSIRSIESLSALTTLDLSSNHLSTVDLASPLSNLRSLKLSNNQFYNLDIGVFPSLTLLYMDQNYLSTVSGLNQCRNLEILSAREQTMSAENNNGFFDIDLGLVKDVRKVYLSSNRLSLQSLSPSTPLLSLQLLDAASCNIQALPADFALNFPNVKVLNLNFNSLTGINELVGMNCLSRLTAAGNCISRMRRLCQVLSMIGRTNKNKICSLHKVDVRGNPLTVRFYPPAVTGNGRAGGVKQLSTRTEKPAVQEGGGLDIPSALAEFQREDHDINRPIFEGEEPDVDDEHETEINDPYTLPPADIQADLKYLAHLDRPTRLRRSIFELMLYAGTGGSVKVLDGLNLRPALEEGSDMDRAWVKLEKLGVLKRKAITS</sequence>
<dbReference type="Gene3D" id="3.80.10.10">
    <property type="entry name" value="Ribonuclease Inhibitor"/>
    <property type="match status" value="3"/>
</dbReference>
<feature type="compositionally biased region" description="Polar residues" evidence="3">
    <location>
        <begin position="124"/>
        <end position="142"/>
    </location>
</feature>
<keyword evidence="1" id="KW-0433">Leucine-rich repeat</keyword>
<dbReference type="Proteomes" id="UP000452235">
    <property type="component" value="Unassembled WGS sequence"/>
</dbReference>
<dbReference type="InterPro" id="IPR003591">
    <property type="entry name" value="Leu-rich_rpt_typical-subtyp"/>
</dbReference>
<evidence type="ECO:0000256" key="3">
    <source>
        <dbReference type="SAM" id="MobiDB-lite"/>
    </source>
</evidence>
<feature type="compositionally biased region" description="Basic and acidic residues" evidence="3">
    <location>
        <begin position="949"/>
        <end position="964"/>
    </location>
</feature>
<feature type="region of interest" description="Disordered" evidence="3">
    <location>
        <begin position="1"/>
        <end position="307"/>
    </location>
</feature>
<feature type="compositionally biased region" description="Basic residues" evidence="3">
    <location>
        <begin position="103"/>
        <end position="116"/>
    </location>
</feature>
<dbReference type="OrthoDB" id="7451790at2759"/>
<evidence type="ECO:0000256" key="1">
    <source>
        <dbReference type="ARBA" id="ARBA00022614"/>
    </source>
</evidence>
<feature type="compositionally biased region" description="Low complexity" evidence="3">
    <location>
        <begin position="87"/>
        <end position="100"/>
    </location>
</feature>
<keyword evidence="2" id="KW-0677">Repeat</keyword>
<feature type="compositionally biased region" description="Polar residues" evidence="3">
    <location>
        <begin position="1032"/>
        <end position="1063"/>
    </location>
</feature>
<feature type="compositionally biased region" description="Basic and acidic residues" evidence="3">
    <location>
        <begin position="219"/>
        <end position="232"/>
    </location>
</feature>
<dbReference type="VEuPathDB" id="FungiDB:ATEG_02481"/>
<dbReference type="SMART" id="SM00365">
    <property type="entry name" value="LRR_SD22"/>
    <property type="match status" value="5"/>
</dbReference>
<dbReference type="InterPro" id="IPR001611">
    <property type="entry name" value="Leu-rich_rpt"/>
</dbReference>
<gene>
    <name evidence="4" type="ORF">ATEIFO6365_0002058000</name>
</gene>
<feature type="compositionally biased region" description="Polar residues" evidence="3">
    <location>
        <begin position="1140"/>
        <end position="1153"/>
    </location>
</feature>
<protein>
    <submittedName>
        <fullName evidence="4">Leucine rich repeat 4</fullName>
    </submittedName>
</protein>
<dbReference type="PROSITE" id="PS51450">
    <property type="entry name" value="LRR"/>
    <property type="match status" value="3"/>
</dbReference>
<dbReference type="InterPro" id="IPR025875">
    <property type="entry name" value="Leu-rich_rpt_4"/>
</dbReference>
<organism evidence="4 5">
    <name type="scientific">Aspergillus terreus</name>
    <dbReference type="NCBI Taxonomy" id="33178"/>
    <lineage>
        <taxon>Eukaryota</taxon>
        <taxon>Fungi</taxon>
        <taxon>Dikarya</taxon>
        <taxon>Ascomycota</taxon>
        <taxon>Pezizomycotina</taxon>
        <taxon>Eurotiomycetes</taxon>
        <taxon>Eurotiomycetidae</taxon>
        <taxon>Eurotiales</taxon>
        <taxon>Aspergillaceae</taxon>
        <taxon>Aspergillus</taxon>
        <taxon>Aspergillus subgen. Circumdati</taxon>
    </lineage>
</organism>
<accession>A0A5M3YW59</accession>
<feature type="compositionally biased region" description="Polar residues" evidence="3">
    <location>
        <begin position="637"/>
        <end position="653"/>
    </location>
</feature>
<dbReference type="PANTHER" id="PTHR47566">
    <property type="match status" value="1"/>
</dbReference>
<feature type="compositionally biased region" description="Low complexity" evidence="3">
    <location>
        <begin position="608"/>
        <end position="630"/>
    </location>
</feature>
<dbReference type="EMBL" id="BLJY01000002">
    <property type="protein sequence ID" value="GFF13469.1"/>
    <property type="molecule type" value="Genomic_DNA"/>
</dbReference>
<dbReference type="PANTHER" id="PTHR47566:SF1">
    <property type="entry name" value="PROTEIN NUD1"/>
    <property type="match status" value="1"/>
</dbReference>
<feature type="region of interest" description="Disordered" evidence="3">
    <location>
        <begin position="949"/>
        <end position="974"/>
    </location>
</feature>
<evidence type="ECO:0000313" key="5">
    <source>
        <dbReference type="Proteomes" id="UP000452235"/>
    </source>
</evidence>
<feature type="region of interest" description="Disordered" evidence="3">
    <location>
        <begin position="508"/>
        <end position="684"/>
    </location>
</feature>
<dbReference type="InterPro" id="IPR032675">
    <property type="entry name" value="LRR_dom_sf"/>
</dbReference>
<dbReference type="GO" id="GO:1902412">
    <property type="term" value="P:regulation of mitotic cytokinesis"/>
    <property type="evidence" value="ECO:0007669"/>
    <property type="project" value="TreeGrafter"/>
</dbReference>
<dbReference type="GO" id="GO:0035591">
    <property type="term" value="F:signaling adaptor activity"/>
    <property type="evidence" value="ECO:0007669"/>
    <property type="project" value="TreeGrafter"/>
</dbReference>
<dbReference type="Pfam" id="PF12799">
    <property type="entry name" value="LRR_4"/>
    <property type="match status" value="1"/>
</dbReference>
<name>A0A5M3YW59_ASPTE</name>
<feature type="region of interest" description="Disordered" evidence="3">
    <location>
        <begin position="792"/>
        <end position="845"/>
    </location>
</feature>
<feature type="compositionally biased region" description="Basic and acidic residues" evidence="3">
    <location>
        <begin position="1064"/>
        <end position="1083"/>
    </location>
</feature>
<dbReference type="SMART" id="SM00369">
    <property type="entry name" value="LRR_TYP"/>
    <property type="match status" value="7"/>
</dbReference>
<feature type="region of interest" description="Disordered" evidence="3">
    <location>
        <begin position="706"/>
        <end position="756"/>
    </location>
</feature>
<evidence type="ECO:0000256" key="2">
    <source>
        <dbReference type="ARBA" id="ARBA00022737"/>
    </source>
</evidence>